<dbReference type="Proteomes" id="UP000315454">
    <property type="component" value="Unassembled WGS sequence"/>
</dbReference>
<evidence type="ECO:0000313" key="1">
    <source>
        <dbReference type="EMBL" id="TGH28128.1"/>
    </source>
</evidence>
<evidence type="ECO:0000313" key="2">
    <source>
        <dbReference type="Proteomes" id="UP000315454"/>
    </source>
</evidence>
<dbReference type="InterPro" id="IPR036412">
    <property type="entry name" value="HAD-like_sf"/>
</dbReference>
<dbReference type="AlphaFoldDB" id="A0A524RWC2"/>
<reference evidence="1 2" key="1">
    <citation type="journal article" date="2019" name="mSystems">
        <title>Life at home and on the roam: Genomic adaptions reflect the dual lifestyle of an intracellular, facultative symbiont.</title>
        <authorList>
            <person name="Burgsdorf I."/>
        </authorList>
    </citation>
    <scope>NUCLEOTIDE SEQUENCE [LARGE SCALE GENOMIC DNA]</scope>
    <source>
        <strain evidence="1">277cI</strain>
    </source>
</reference>
<gene>
    <name evidence="1" type="ORF">ERJ68_00320</name>
</gene>
<dbReference type="Pfam" id="PF00702">
    <property type="entry name" value="Hydrolase"/>
    <property type="match status" value="1"/>
</dbReference>
<sequence>MPAPHLVALDLDGVLIDGMAEYWVSSRTAAIRLGAQAHTLPHRIHAGFRRLRPLVHSGWEMVLLVLALARNADEHRFLEDYPAAQEYWQRRLDLSAPTLQAALEEARDDLVRRDRGAWLGLHHFYPGVEARLRRFAAENADWVVITTKGRAFAAELLRAADLTPLDGPKPRLLEQLLRDDQSLDFVEDRLPTLEKVRAHSSLDRVQGHLAAWGYLRPGDAERLRSPLHWLTLPGFCAPLADWPGPRG</sequence>
<dbReference type="GO" id="GO:0016787">
    <property type="term" value="F:hydrolase activity"/>
    <property type="evidence" value="ECO:0007669"/>
    <property type="project" value="UniProtKB-KW"/>
</dbReference>
<dbReference type="SUPFAM" id="SSF56784">
    <property type="entry name" value="HAD-like"/>
    <property type="match status" value="1"/>
</dbReference>
<dbReference type="InterPro" id="IPR023214">
    <property type="entry name" value="HAD_sf"/>
</dbReference>
<keyword evidence="1" id="KW-0378">Hydrolase</keyword>
<name>A0A524RWC2_9CHRO</name>
<dbReference type="Gene3D" id="3.40.50.1000">
    <property type="entry name" value="HAD superfamily/HAD-like"/>
    <property type="match status" value="1"/>
</dbReference>
<protein>
    <submittedName>
        <fullName evidence="1">HAD family hydrolase</fullName>
    </submittedName>
</protein>
<dbReference type="EMBL" id="SRMN01000002">
    <property type="protein sequence ID" value="TGH28128.1"/>
    <property type="molecule type" value="Genomic_DNA"/>
</dbReference>
<comment type="caution">
    <text evidence="1">The sequence shown here is derived from an EMBL/GenBank/DDBJ whole genome shotgun (WGS) entry which is preliminary data.</text>
</comment>
<proteinExistence type="predicted"/>
<organism evidence="1 2">
    <name type="scientific">Aphanocapsa feldmannii 277cI</name>
    <dbReference type="NCBI Taxonomy" id="2507554"/>
    <lineage>
        <taxon>Bacteria</taxon>
        <taxon>Bacillati</taxon>
        <taxon>Cyanobacteriota</taxon>
        <taxon>Cyanophyceae</taxon>
        <taxon>Oscillatoriophycideae</taxon>
        <taxon>Chroococcales</taxon>
        <taxon>Microcystaceae</taxon>
        <taxon>Aphanocapsa</taxon>
    </lineage>
</organism>
<accession>A0A524RWC2</accession>